<organism evidence="1">
    <name type="scientific">Klebsiella pneumoniae</name>
    <dbReference type="NCBI Taxonomy" id="573"/>
    <lineage>
        <taxon>Bacteria</taxon>
        <taxon>Pseudomonadati</taxon>
        <taxon>Pseudomonadota</taxon>
        <taxon>Gammaproteobacteria</taxon>
        <taxon>Enterobacterales</taxon>
        <taxon>Enterobacteriaceae</taxon>
        <taxon>Klebsiella/Raoultella group</taxon>
        <taxon>Klebsiella</taxon>
        <taxon>Klebsiella pneumoniae complex</taxon>
    </lineage>
</organism>
<keyword evidence="1" id="KW-0614">Plasmid</keyword>
<name>A0A8B0STI8_KLEPN</name>
<dbReference type="AlphaFoldDB" id="A0A8B0STI8"/>
<reference evidence="1" key="1">
    <citation type="submission" date="2020-01" db="EMBL/GenBank/DDBJ databases">
        <authorList>
            <person name="Qin S."/>
        </authorList>
    </citation>
    <scope>NUCLEOTIDE SEQUENCE</scope>
    <source>
        <strain evidence="1">CVir17-16-YZ6g</strain>
        <plasmid evidence="1">p17-15-vir-like</plasmid>
    </source>
</reference>
<dbReference type="EMBL" id="MN956836">
    <property type="protein sequence ID" value="QTX14319.1"/>
    <property type="molecule type" value="Genomic_DNA"/>
</dbReference>
<accession>A0A8B0STI8</accession>
<geneLocation type="plasmid" evidence="1">
    <name>p17-15-vir-like</name>
</geneLocation>
<protein>
    <submittedName>
        <fullName evidence="1">Cation efflux system protein CusC</fullName>
    </submittedName>
</protein>
<sequence>MLPRLAANVILLRPRSLSTDYSKKMTTLSLSCHPANRERSVKYPYQYSGFRLNHLPCLPVREALCSN</sequence>
<evidence type="ECO:0000313" key="1">
    <source>
        <dbReference type="EMBL" id="QTX14319.1"/>
    </source>
</evidence>
<proteinExistence type="predicted"/>